<feature type="compositionally biased region" description="Basic and acidic residues" evidence="1">
    <location>
        <begin position="428"/>
        <end position="440"/>
    </location>
</feature>
<feature type="region of interest" description="Disordered" evidence="1">
    <location>
        <begin position="428"/>
        <end position="510"/>
    </location>
</feature>
<name>A0A316YPJ6_9BASI</name>
<feature type="compositionally biased region" description="Polar residues" evidence="1">
    <location>
        <begin position="175"/>
        <end position="186"/>
    </location>
</feature>
<feature type="compositionally biased region" description="Basic and acidic residues" evidence="1">
    <location>
        <begin position="486"/>
        <end position="507"/>
    </location>
</feature>
<feature type="compositionally biased region" description="Low complexity" evidence="1">
    <location>
        <begin position="34"/>
        <end position="47"/>
    </location>
</feature>
<dbReference type="InParanoid" id="A0A316YPJ6"/>
<feature type="compositionally biased region" description="Low complexity" evidence="1">
    <location>
        <begin position="93"/>
        <end position="103"/>
    </location>
</feature>
<evidence type="ECO:0000256" key="1">
    <source>
        <dbReference type="SAM" id="MobiDB-lite"/>
    </source>
</evidence>
<reference evidence="2" key="1">
    <citation type="journal article" date="2018" name="Mol. Biol. Evol.">
        <title>Broad Genomic Sampling Reveals a Smut Pathogenic Ancestry of the Fungal Clade Ustilaginomycotina.</title>
        <authorList>
            <person name="Kijpornyongpan T."/>
            <person name="Mondo S.J."/>
            <person name="Barry K."/>
            <person name="Sandor L."/>
            <person name="Lee J."/>
            <person name="Lipzen A."/>
            <person name="Pangilinan J."/>
            <person name="LaButti K."/>
            <person name="Hainaut M."/>
            <person name="Henrissat B."/>
            <person name="Grigoriev I.V."/>
            <person name="Spatafora J.W."/>
            <person name="Aime M.C."/>
        </authorList>
    </citation>
    <scope>NUCLEOTIDE SEQUENCE [LARGE SCALE GENOMIC DNA]</scope>
    <source>
        <strain evidence="2">MCA 4198</strain>
    </source>
</reference>
<feature type="region of interest" description="Disordered" evidence="1">
    <location>
        <begin position="132"/>
        <end position="277"/>
    </location>
</feature>
<dbReference type="AlphaFoldDB" id="A0A316YPJ6"/>
<feature type="region of interest" description="Disordered" evidence="1">
    <location>
        <begin position="943"/>
        <end position="969"/>
    </location>
</feature>
<feature type="compositionally biased region" description="Polar residues" evidence="1">
    <location>
        <begin position="248"/>
        <end position="262"/>
    </location>
</feature>
<evidence type="ECO:0000313" key="3">
    <source>
        <dbReference type="Proteomes" id="UP000245768"/>
    </source>
</evidence>
<gene>
    <name evidence="2" type="ORF">FA10DRAFT_268187</name>
</gene>
<dbReference type="Proteomes" id="UP000245768">
    <property type="component" value="Unassembled WGS sequence"/>
</dbReference>
<feature type="region of interest" description="Disordered" evidence="1">
    <location>
        <begin position="650"/>
        <end position="705"/>
    </location>
</feature>
<organism evidence="2 3">
    <name type="scientific">Acaromyces ingoldii</name>
    <dbReference type="NCBI Taxonomy" id="215250"/>
    <lineage>
        <taxon>Eukaryota</taxon>
        <taxon>Fungi</taxon>
        <taxon>Dikarya</taxon>
        <taxon>Basidiomycota</taxon>
        <taxon>Ustilaginomycotina</taxon>
        <taxon>Exobasidiomycetes</taxon>
        <taxon>Exobasidiales</taxon>
        <taxon>Cryptobasidiaceae</taxon>
        <taxon>Acaromyces</taxon>
    </lineage>
</organism>
<feature type="compositionally biased region" description="Low complexity" evidence="1">
    <location>
        <begin position="67"/>
        <end position="77"/>
    </location>
</feature>
<feature type="compositionally biased region" description="Polar residues" evidence="1">
    <location>
        <begin position="778"/>
        <end position="787"/>
    </location>
</feature>
<dbReference type="STRING" id="215250.A0A316YPJ6"/>
<dbReference type="GeneID" id="37044142"/>
<sequence>MSPRRRRSPPAEESVEIAAFPLTPLLPLHTLELSPSARTTPSTASLAVAEAWRRSGGSSDDNKRSPSLDSNSSSSSSITVKMAQRHKPKATTVESVSDVSSSSAEQKNKEEAKDPYKGYNYVDSPVVTAMQEQLQTKMLSTPKSSPTLPANVGQGHGHGHGHGQGLAFLPHPSEGPSSANVESQLASDLLELGLGGGNRLDENAAETKKQQPQSGDRHNKRKEDKSKKAPLESSAMTASIAAPALRKPNSTSESLEAATTGSPALADARGPDPAIAMPQPLVGASLAMPTPHIPEPIPQFPVPTTQPATVAAAAAAAATAAAAAVVGPQMPTPMLPLPDTTGGPAMPVPTVPVTEPVPPPSMPIPEIRQGPSMPIPEVSRPTGMPVPEHKEPPSMPVPEMKPPPLMPVPEIKLAPPMPVPELPIEENKELSQEVAGEAKKGPQQSPTRPGVSYMPLKMPAPDLPTSSPAPTRIAEPVPVLPTNQAADRKDREEDRPPRPSGHKEHLIAPHIPMPVPDLSMAEREAAAWQMGATPVSMPSTVLPGKVVEMPIPAWQWPPSVIMPNHQRGYELPSSTYASSSAVSSSLWSTDLVLPPNATQTDRIRFTSRMIVRELLSTIPRSSWERIEPAQLSGMLKDTLKKIMGASSSSVAESVVENGEEGQEQMQSMGDRGAGEDEDDATTVKGGFRSTYGPARGPVPMPQPQAPSHLPPFAVQMAPPPLPQMYMPMPIPTFPQHFYSQASPSLPLSPQFSYAPYLSPPIPFSYYSPAPLPPLPSFITSPSYQSQEPLPAQVADTRREHNSPPQNSQDAPVFPKSSQEREWNAQLDQSVDEELQMHGWPPFQPHDFSAATPNFSSEYAPDPAMLQNSWAEAGQPHFPPTPVMMASNGWQSDAVYAQEPVPMPTMPHFLPSLPASFAAYPSVTAAPPPRAWADSYARHLGSIAASARPRQPGPVASELEREKASSRTARKAYDKLTHAQRRLQAAVPLGPYDARELDERKRRAEAAEEDFGHGQGLRDRVRLEDAYRQAYVPVGLRRYDGPTRGWDLSQRPREVRWTERKIERGGSMPGAFPSPLSPLTRGDSRKEELPVWTNFPGWTFAQQRLTNGGGGLINRAGAAAGQETPEKFAARFSTPTAAPIQPREKFSASKDAVTPYGMPEHVSHTLPVATTAAVMTAASF</sequence>
<feature type="compositionally biased region" description="Polar residues" evidence="1">
    <location>
        <begin position="132"/>
        <end position="148"/>
    </location>
</feature>
<feature type="region of interest" description="Disordered" evidence="1">
    <location>
        <begin position="34"/>
        <end position="120"/>
    </location>
</feature>
<feature type="compositionally biased region" description="Basic and acidic residues" evidence="1">
    <location>
        <begin position="957"/>
        <end position="969"/>
    </location>
</feature>
<keyword evidence="3" id="KW-1185">Reference proteome</keyword>
<feature type="compositionally biased region" description="Basic and acidic residues" evidence="1">
    <location>
        <begin position="106"/>
        <end position="116"/>
    </location>
</feature>
<accession>A0A316YPJ6</accession>
<feature type="region of interest" description="Disordered" evidence="1">
    <location>
        <begin position="777"/>
        <end position="822"/>
    </location>
</feature>
<evidence type="ECO:0000313" key="2">
    <source>
        <dbReference type="EMBL" id="PWN89665.1"/>
    </source>
</evidence>
<feature type="region of interest" description="Disordered" evidence="1">
    <location>
        <begin position="1063"/>
        <end position="1082"/>
    </location>
</feature>
<protein>
    <submittedName>
        <fullName evidence="2">Uncharacterized protein</fullName>
    </submittedName>
</protein>
<feature type="compositionally biased region" description="Basic and acidic residues" evidence="1">
    <location>
        <begin position="199"/>
        <end position="230"/>
    </location>
</feature>
<proteinExistence type="predicted"/>
<dbReference type="EMBL" id="KZ819637">
    <property type="protein sequence ID" value="PWN89665.1"/>
    <property type="molecule type" value="Genomic_DNA"/>
</dbReference>
<dbReference type="RefSeq" id="XP_025376863.1">
    <property type="nucleotide sequence ID" value="XM_025522226.1"/>
</dbReference>